<gene>
    <name evidence="2" type="ORF">ILYODFUR_035050</name>
</gene>
<evidence type="ECO:0000313" key="2">
    <source>
        <dbReference type="EMBL" id="MEQ2223272.1"/>
    </source>
</evidence>
<sequence length="125" mass="14473">MGLSKKQAPLSNCFGVPPPPKKSQTESEPQKKRVFSEKWLQEVSWLQTNDERRPCRENPTLPNKNSAFYTGTNNFGYPAFDKHANSREHQKGVQTINNENRCSKDQRPSVPLDKWKHKLKNSIKH</sequence>
<feature type="region of interest" description="Disordered" evidence="1">
    <location>
        <begin position="50"/>
        <end position="69"/>
    </location>
</feature>
<evidence type="ECO:0000313" key="3">
    <source>
        <dbReference type="Proteomes" id="UP001482620"/>
    </source>
</evidence>
<feature type="compositionally biased region" description="Polar residues" evidence="1">
    <location>
        <begin position="60"/>
        <end position="69"/>
    </location>
</feature>
<dbReference type="Proteomes" id="UP001482620">
    <property type="component" value="Unassembled WGS sequence"/>
</dbReference>
<name>A0ABV0STE2_9TELE</name>
<dbReference type="EMBL" id="JAHRIQ010006523">
    <property type="protein sequence ID" value="MEQ2223272.1"/>
    <property type="molecule type" value="Genomic_DNA"/>
</dbReference>
<evidence type="ECO:0000256" key="1">
    <source>
        <dbReference type="SAM" id="MobiDB-lite"/>
    </source>
</evidence>
<reference evidence="2 3" key="1">
    <citation type="submission" date="2021-06" db="EMBL/GenBank/DDBJ databases">
        <authorList>
            <person name="Palmer J.M."/>
        </authorList>
    </citation>
    <scope>NUCLEOTIDE SEQUENCE [LARGE SCALE GENOMIC DNA]</scope>
    <source>
        <strain evidence="3">if_2019</strain>
        <tissue evidence="2">Muscle</tissue>
    </source>
</reference>
<protein>
    <submittedName>
        <fullName evidence="2">Uncharacterized protein</fullName>
    </submittedName>
</protein>
<feature type="compositionally biased region" description="Basic and acidic residues" evidence="1">
    <location>
        <begin position="81"/>
        <end position="91"/>
    </location>
</feature>
<accession>A0ABV0STE2</accession>
<comment type="caution">
    <text evidence="2">The sequence shown here is derived from an EMBL/GenBank/DDBJ whole genome shotgun (WGS) entry which is preliminary data.</text>
</comment>
<feature type="region of interest" description="Disordered" evidence="1">
    <location>
        <begin position="81"/>
        <end position="125"/>
    </location>
</feature>
<feature type="compositionally biased region" description="Basic residues" evidence="1">
    <location>
        <begin position="115"/>
        <end position="125"/>
    </location>
</feature>
<organism evidence="2 3">
    <name type="scientific">Ilyodon furcidens</name>
    <name type="common">goldbreast splitfin</name>
    <dbReference type="NCBI Taxonomy" id="33524"/>
    <lineage>
        <taxon>Eukaryota</taxon>
        <taxon>Metazoa</taxon>
        <taxon>Chordata</taxon>
        <taxon>Craniata</taxon>
        <taxon>Vertebrata</taxon>
        <taxon>Euteleostomi</taxon>
        <taxon>Actinopterygii</taxon>
        <taxon>Neopterygii</taxon>
        <taxon>Teleostei</taxon>
        <taxon>Neoteleostei</taxon>
        <taxon>Acanthomorphata</taxon>
        <taxon>Ovalentaria</taxon>
        <taxon>Atherinomorphae</taxon>
        <taxon>Cyprinodontiformes</taxon>
        <taxon>Goodeidae</taxon>
        <taxon>Ilyodon</taxon>
    </lineage>
</organism>
<feature type="compositionally biased region" description="Basic and acidic residues" evidence="1">
    <location>
        <begin position="23"/>
        <end position="34"/>
    </location>
</feature>
<feature type="region of interest" description="Disordered" evidence="1">
    <location>
        <begin position="1"/>
        <end position="34"/>
    </location>
</feature>
<keyword evidence="3" id="KW-1185">Reference proteome</keyword>
<proteinExistence type="predicted"/>